<accession>A0A1Y2LXL5</accession>
<keyword evidence="6" id="KW-0863">Zinc-finger</keyword>
<keyword evidence="5" id="KW-0677">Repeat</keyword>
<dbReference type="GO" id="GO:0008270">
    <property type="term" value="F:zinc ion binding"/>
    <property type="evidence" value="ECO:0007669"/>
    <property type="project" value="UniProtKB-KW"/>
</dbReference>
<dbReference type="OMA" id="NCQLVIE"/>
<evidence type="ECO:0000256" key="7">
    <source>
        <dbReference type="ARBA" id="ARBA00022786"/>
    </source>
</evidence>
<gene>
    <name evidence="11" type="ORF">B5807_06976</name>
</gene>
<feature type="domain" description="RING-type" evidence="10">
    <location>
        <begin position="97"/>
        <end position="352"/>
    </location>
</feature>
<feature type="compositionally biased region" description="Pro residues" evidence="9">
    <location>
        <begin position="30"/>
        <end position="40"/>
    </location>
</feature>
<dbReference type="InterPro" id="IPR031127">
    <property type="entry name" value="E3_UB_ligase_RBR"/>
</dbReference>
<dbReference type="InterPro" id="IPR044066">
    <property type="entry name" value="TRIAD_supradom"/>
</dbReference>
<evidence type="ECO:0000256" key="6">
    <source>
        <dbReference type="ARBA" id="ARBA00022771"/>
    </source>
</evidence>
<reference evidence="11 12" key="1">
    <citation type="journal article" date="2017" name="Genome Announc.">
        <title>Genome sequence of the saprophytic ascomycete Epicoccum nigrum ICMP 19927 strain isolated from New Zealand.</title>
        <authorList>
            <person name="Fokin M."/>
            <person name="Fleetwood D."/>
            <person name="Weir B.S."/>
            <person name="Villas-Boas S.G."/>
        </authorList>
    </citation>
    <scope>NUCLEOTIDE SEQUENCE [LARGE SCALE GENOMIC DNA]</scope>
    <source>
        <strain evidence="11 12">ICMP 19927</strain>
    </source>
</reference>
<feature type="region of interest" description="Disordered" evidence="9">
    <location>
        <begin position="1"/>
        <end position="94"/>
    </location>
</feature>
<evidence type="ECO:0000259" key="10">
    <source>
        <dbReference type="PROSITE" id="PS51873"/>
    </source>
</evidence>
<dbReference type="AlphaFoldDB" id="A0A1Y2LXL5"/>
<evidence type="ECO:0000256" key="4">
    <source>
        <dbReference type="ARBA" id="ARBA00022723"/>
    </source>
</evidence>
<dbReference type="SUPFAM" id="SSF57850">
    <property type="entry name" value="RING/U-box"/>
    <property type="match status" value="2"/>
</dbReference>
<feature type="compositionally biased region" description="Basic residues" evidence="9">
    <location>
        <begin position="69"/>
        <end position="90"/>
    </location>
</feature>
<keyword evidence="4" id="KW-0479">Metal-binding</keyword>
<name>A0A1Y2LXL5_EPING</name>
<keyword evidence="12" id="KW-1185">Reference proteome</keyword>
<dbReference type="Pfam" id="PF01485">
    <property type="entry name" value="IBR"/>
    <property type="match status" value="1"/>
</dbReference>
<keyword evidence="7" id="KW-0833">Ubl conjugation pathway</keyword>
<dbReference type="EMBL" id="KZ107845">
    <property type="protein sequence ID" value="OSS48645.1"/>
    <property type="molecule type" value="Genomic_DNA"/>
</dbReference>
<dbReference type="STRING" id="105696.A0A1Y2LXL5"/>
<dbReference type="Gene3D" id="1.20.120.1750">
    <property type="match status" value="1"/>
</dbReference>
<dbReference type="InterPro" id="IPR002867">
    <property type="entry name" value="IBR_dom"/>
</dbReference>
<evidence type="ECO:0000256" key="2">
    <source>
        <dbReference type="ARBA" id="ARBA00012251"/>
    </source>
</evidence>
<sequence>MAPTTHTGYRREGALPPHGVFQPNRSFRPASPPRSAPPPNTRVLRSHTTKATQHKSTASIRSTKVTKNTTKRRKRLDPWYPKRKVNKNPKPRAPPATHYTCRICISYLPRDDFIRWMPPRRSYGRLLDAPRTCISHLARDPARRNNPVCKVCVGAFMAARLDTHGARKVSEGCMEPGCTTQWPWEKVIEYFPANRLEEFNLASFEHWRTDAQLYTCREPACGFVALIDSWAAPGYPHVECPSPTCKARSCATCRTAWHTGQTCAEVHAAAVTAQISEAEKDTLALMQEKDARRCPNCQLVIEKDGGCSSMRCGGCEKFFDWEEAASAVPGARKSEPQTAFQGGLYTPHATVCEVDGLERAREQVLTAAEILAASAGLVCELREDVYPPMPLPDEDDADL</sequence>
<evidence type="ECO:0000313" key="11">
    <source>
        <dbReference type="EMBL" id="OSS48645.1"/>
    </source>
</evidence>
<dbReference type="PROSITE" id="PS51873">
    <property type="entry name" value="TRIAD"/>
    <property type="match status" value="1"/>
</dbReference>
<evidence type="ECO:0000256" key="1">
    <source>
        <dbReference type="ARBA" id="ARBA00001798"/>
    </source>
</evidence>
<evidence type="ECO:0000313" key="12">
    <source>
        <dbReference type="Proteomes" id="UP000193240"/>
    </source>
</evidence>
<organism evidence="11 12">
    <name type="scientific">Epicoccum nigrum</name>
    <name type="common">Soil fungus</name>
    <name type="synonym">Epicoccum purpurascens</name>
    <dbReference type="NCBI Taxonomy" id="105696"/>
    <lineage>
        <taxon>Eukaryota</taxon>
        <taxon>Fungi</taxon>
        <taxon>Dikarya</taxon>
        <taxon>Ascomycota</taxon>
        <taxon>Pezizomycotina</taxon>
        <taxon>Dothideomycetes</taxon>
        <taxon>Pleosporomycetidae</taxon>
        <taxon>Pleosporales</taxon>
        <taxon>Pleosporineae</taxon>
        <taxon>Didymellaceae</taxon>
        <taxon>Epicoccum</taxon>
    </lineage>
</organism>
<evidence type="ECO:0000256" key="5">
    <source>
        <dbReference type="ARBA" id="ARBA00022737"/>
    </source>
</evidence>
<proteinExistence type="predicted"/>
<dbReference type="GO" id="GO:0061630">
    <property type="term" value="F:ubiquitin protein ligase activity"/>
    <property type="evidence" value="ECO:0007669"/>
    <property type="project" value="UniProtKB-EC"/>
</dbReference>
<comment type="catalytic activity">
    <reaction evidence="1">
        <text>[E2 ubiquitin-conjugating enzyme]-S-ubiquitinyl-L-cysteine + [acceptor protein]-L-lysine = [E2 ubiquitin-conjugating enzyme]-L-cysteine + [acceptor protein]-N(6)-ubiquitinyl-L-lysine.</text>
        <dbReference type="EC" id="2.3.2.31"/>
    </reaction>
</comment>
<keyword evidence="8" id="KW-0862">Zinc</keyword>
<dbReference type="PANTHER" id="PTHR11685">
    <property type="entry name" value="RBR FAMILY RING FINGER AND IBR DOMAIN-CONTAINING"/>
    <property type="match status" value="1"/>
</dbReference>
<dbReference type="InParanoid" id="A0A1Y2LXL5"/>
<dbReference type="Proteomes" id="UP000193240">
    <property type="component" value="Unassembled WGS sequence"/>
</dbReference>
<protein>
    <recommendedName>
        <fullName evidence="2">RBR-type E3 ubiquitin transferase</fullName>
        <ecNumber evidence="2">2.3.2.31</ecNumber>
    </recommendedName>
</protein>
<evidence type="ECO:0000256" key="3">
    <source>
        <dbReference type="ARBA" id="ARBA00022679"/>
    </source>
</evidence>
<evidence type="ECO:0000256" key="8">
    <source>
        <dbReference type="ARBA" id="ARBA00022833"/>
    </source>
</evidence>
<evidence type="ECO:0000256" key="9">
    <source>
        <dbReference type="SAM" id="MobiDB-lite"/>
    </source>
</evidence>
<dbReference type="EC" id="2.3.2.31" evidence="2"/>
<feature type="compositionally biased region" description="Polar residues" evidence="9">
    <location>
        <begin position="49"/>
        <end position="60"/>
    </location>
</feature>
<keyword evidence="3" id="KW-0808">Transferase</keyword>
<dbReference type="GO" id="GO:0016567">
    <property type="term" value="P:protein ubiquitination"/>
    <property type="evidence" value="ECO:0007669"/>
    <property type="project" value="InterPro"/>
</dbReference>